<dbReference type="RefSeq" id="WP_181662727.1">
    <property type="nucleotide sequence ID" value="NZ_JACEHE010000055.1"/>
</dbReference>
<dbReference type="Proteomes" id="UP000545761">
    <property type="component" value="Unassembled WGS sequence"/>
</dbReference>
<feature type="domain" description="Tetracyclin repressor-like C-terminal" evidence="2">
    <location>
        <begin position="1"/>
        <end position="101"/>
    </location>
</feature>
<evidence type="ECO:0000256" key="1">
    <source>
        <dbReference type="SAM" id="MobiDB-lite"/>
    </source>
</evidence>
<dbReference type="EMBL" id="JACEHE010000055">
    <property type="protein sequence ID" value="MBA2951806.1"/>
    <property type="molecule type" value="Genomic_DNA"/>
</dbReference>
<protein>
    <recommendedName>
        <fullName evidence="2">Tetracyclin repressor-like C-terminal domain-containing protein</fullName>
    </recommendedName>
</protein>
<dbReference type="SUPFAM" id="SSF48498">
    <property type="entry name" value="Tetracyclin repressor-like, C-terminal domain"/>
    <property type="match status" value="1"/>
</dbReference>
<dbReference type="Pfam" id="PF17920">
    <property type="entry name" value="TetR_C_16"/>
    <property type="match status" value="1"/>
</dbReference>
<proteinExistence type="predicted"/>
<evidence type="ECO:0000259" key="2">
    <source>
        <dbReference type="Pfam" id="PF17920"/>
    </source>
</evidence>
<evidence type="ECO:0000313" key="3">
    <source>
        <dbReference type="EMBL" id="MBA2951806.1"/>
    </source>
</evidence>
<dbReference type="InterPro" id="IPR041678">
    <property type="entry name" value="TetR_C_16"/>
</dbReference>
<accession>A0A7W0DV03</accession>
<sequence length="174" mass="18732">MARTFLSFWEDESTRPALVAVYRTSLSDEATAKGFRDQIEAAFASCLGRIAPEETERTPAFTFLVSAQLAGLVMLVYVLAVEPLASLDFEELMEWLVPAIEVHFDRLPQEQMAGAPSGQATAEAPVRTPPALFLPALRPPGPTPGAIRRRVEVPRGAPCSGPPAVGGRPKTDGF</sequence>
<dbReference type="Gene3D" id="1.10.357.10">
    <property type="entry name" value="Tetracycline Repressor, domain 2"/>
    <property type="match status" value="1"/>
</dbReference>
<dbReference type="InterPro" id="IPR036271">
    <property type="entry name" value="Tet_transcr_reg_TetR-rel_C_sf"/>
</dbReference>
<reference evidence="3 4" key="1">
    <citation type="submission" date="2020-07" db="EMBL/GenBank/DDBJ databases">
        <title>Streptomyces isolated from Indian soil.</title>
        <authorList>
            <person name="Mandal S."/>
            <person name="Maiti P.K."/>
        </authorList>
    </citation>
    <scope>NUCLEOTIDE SEQUENCE [LARGE SCALE GENOMIC DNA]</scope>
    <source>
        <strain evidence="3 4">PSKA28</strain>
    </source>
</reference>
<dbReference type="AlphaFoldDB" id="A0A7W0DV03"/>
<gene>
    <name evidence="3" type="ORF">H1D24_40170</name>
</gene>
<feature type="region of interest" description="Disordered" evidence="1">
    <location>
        <begin position="131"/>
        <end position="174"/>
    </location>
</feature>
<name>A0A7W0DV03_9ACTN</name>
<organism evidence="3 4">
    <name type="scientific">Streptomyces himalayensis subsp. himalayensis</name>
    <dbReference type="NCBI Taxonomy" id="2756131"/>
    <lineage>
        <taxon>Bacteria</taxon>
        <taxon>Bacillati</taxon>
        <taxon>Actinomycetota</taxon>
        <taxon>Actinomycetes</taxon>
        <taxon>Kitasatosporales</taxon>
        <taxon>Streptomycetaceae</taxon>
        <taxon>Streptomyces</taxon>
        <taxon>Streptomyces himalayensis</taxon>
    </lineage>
</organism>
<comment type="caution">
    <text evidence="3">The sequence shown here is derived from an EMBL/GenBank/DDBJ whole genome shotgun (WGS) entry which is preliminary data.</text>
</comment>
<evidence type="ECO:0000313" key="4">
    <source>
        <dbReference type="Proteomes" id="UP000545761"/>
    </source>
</evidence>